<evidence type="ECO:0000256" key="1">
    <source>
        <dbReference type="SAM" id="MobiDB-lite"/>
    </source>
</evidence>
<keyword evidence="3" id="KW-1185">Reference proteome</keyword>
<dbReference type="Proteomes" id="UP001200557">
    <property type="component" value="Unassembled WGS sequence"/>
</dbReference>
<proteinExistence type="predicted"/>
<gene>
    <name evidence="2" type="ORF">L0664_04960</name>
</gene>
<accession>A0ABS9CT52</accession>
<dbReference type="PROSITE" id="PS00018">
    <property type="entry name" value="EF_HAND_1"/>
    <property type="match status" value="1"/>
</dbReference>
<evidence type="ECO:0000313" key="2">
    <source>
        <dbReference type="EMBL" id="MCF2870409.1"/>
    </source>
</evidence>
<reference evidence="2 3" key="1">
    <citation type="submission" date="2022-01" db="EMBL/GenBank/DDBJ databases">
        <title>Octadecabacter sp. nov., isolated from a marine alga.</title>
        <authorList>
            <person name="Jin M.S."/>
            <person name="Kim H.M."/>
            <person name="Han D.M."/>
            <person name="Jung J.J."/>
            <person name="Jeon C.O."/>
        </authorList>
    </citation>
    <scope>NUCLEOTIDE SEQUENCE [LARGE SCALE GENOMIC DNA]</scope>
    <source>
        <strain evidence="2 3">G9-8</strain>
    </source>
</reference>
<comment type="caution">
    <text evidence="2">The sequence shown here is derived from an EMBL/GenBank/DDBJ whole genome shotgun (WGS) entry which is preliminary data.</text>
</comment>
<dbReference type="EMBL" id="JAKGAQ010000001">
    <property type="protein sequence ID" value="MCF2870409.1"/>
    <property type="molecule type" value="Genomic_DNA"/>
</dbReference>
<evidence type="ECO:0000313" key="3">
    <source>
        <dbReference type="Proteomes" id="UP001200557"/>
    </source>
</evidence>
<sequence>MSGLSFSWLISKDGNALFQSDEVVGSATDRASLFYFVWGVQGTDPLPSIPDISTCFDLESAVVDGAFVFLENTPPAASALIDELARNLHHDSAAAHTRLAWRHGEDSFDMIQTGKASALYEAAEVPFGRWWVTMDKTSTIQPADDGVSLRILPGGTGLRVKVVTDAGPQVSGTAMDEIALPMIGSHAGGLLFPWQWEHGALQEQFGGEQRMFFGDDPAQAEMIRYPLFRAPTAPGPFPVNDLAFNVTAHPGAPLSGDRTRLALAQDVTGGAVKKLEPLLMRTPTGSQVALQPLPDGDLNGAGFGFGKTSSKNGVDLYMTPVGEFSVEKVDHDIVPIMAGVSGSEFVISDVGDILSFKNNKPAFAKGYADDAKGMFDLDDALCTSWVKVTKAVDHEQDASKVPTSYCSQPSTATYFGQKSDQTAEDYLIAVGISLSQLGNEADGTLPVFPFVPYGGIYQDLYNDEPDEGVNNADTAAQKVGRFERQVIEPARRKMIEPTFDYTYGPIFFDMSLAEPFNGGSARTPMGFVADLNTTTAELGAPAGSVQYLRMAQSPQDAEQFLEMTPNSDHGVVNPTFMNAALRDNLFMVVTDPQLLWPDNAHEGRKVQLGDFTFEVNVGPYVAPKPGDDDTTDNDLNQPKALVAFKYIPGISFVEMIKDPDQWTSFFAPGDDSAKVKAQVERYIQDAEADTTGLYDNFLQIINDCNWSGMLVFNCPLDYKALPPHLQILLGGIYGTLRAHHFGVTINQVENGTVVGGVAAMMKIANSSLFAVIDYNRDLDVPTSYPAFQVLNLNVEYANSKLVVFKSTIAFSIDTLFGNPAYLSVPGELDVQDSGTIEIKGVYTLNKDGTGNLVFATHEARVFTFPTEESELRALQAQSIENASLVAVTSLKQDDGRTIATAAFQLDGTLAFDPSIAKDVFSYGVIGDDGVPTAGLSVLSYNFHIVTDIPAEEGPAKITGITTELDGMKVDQAASTSRANSFEQRFPSRISSLCHIPGGQGTSQSGQWQVISKGLDKDLAPEYCMGLRIPMGNLGGLVSETNNVTADIYFGWTPGGTKGAADKVAGVLALPPVVAGPDGFNIQGIISAGFESVHLDWVDFDTENGAFEMRFQHYSGQLLNFPLIVSNSPKDLGVFGAPEDPGGDNSVWFVGKSADTDDWDNGPKLNIDLLGGLPDLFIGRSFAIKSDFSNPKVLDKTIETVTKYGDLTVAEYMKRMFAQSDLYNSAAGMTFALKLDFAPIKLSVLMHDNDFYGAKFAIDLKKKKKKKDDEDNPDGEDAGEDAVEDDPEPEKDEDKDGTKKLDGFEFMIMYRKISDHLGVWSATIFLDISNMKLGSAELSLPDFGISIWTNGDWRLDVGWPLKDHPITVKFPINPALTAVGKLGFYLAKLSSESVPAKFSIPSNPPSAPLEYPPNFQLIWAFGLGISIGVEKKWPPKGKKAIYKASASLSAIFVVEGFLASFKGDMTDNGVDYHWVCLSLSVVGEIKGEVDFKIISAKLSVSLTLRVAVAFESYHNTHLVIDASVSVKASVKIVFVTISFSFETTFELLDKTFGDYEYSADLKGPSPKEVADLFPKELEDQSPMPLMANMMGAFDTTRVAAMDRVRGTMDALDDNGAGPEPMMAAMVMESDEMPQMAYSLNAGEPITLGFLLQSTAVNDSGAWSPRGIATLVINSKDAASDFGRMCKGTADWLLDEYSSPSDPFETRLLDVQDALEDGEMDGRVTDMLAQKFVFDVQPFTVKDDPNPPPVAIFPAHPGMGVHYQDTTFPFDAITVDAAYEDQVVAYFENADPASLTAVQGGSETVTGLMFDQYFLMLAKQLIVDMIASEKDNTDDAVGASVSNVSGFVSRYLMCGLRLPNPSKMDQLLGVYQLTNQQFPLHDDLQALLVPSGDLPGWITVSDAGVPATLETAQVYTTGPSVDHWNVTPTNPLSPVPARFPMNSSLDWTTLDGTHNTIFNFPDSLHLAIEEWRADNAALPPAERDENSLWMSLAQVGGKSAATQTSTPYSATGALVMSIKLRTIAKPGGRVGEILPDIFSLVGSDEVDRAYLQELLDDQDATITGVELATAKAKGVFTSTKVPSVLVRTNLSTSTAPGGLSVASSAVDSAAADTPDRFCANYAKLPEGGDELGRFLRLVWECSIVHTGGFYLQVADIDPETFVNGEATFQLIIQTDSAAEVIHAKPYHNALIGPEPDENHAVMSTLKSKTDDVLTSVHTYTASYPGGFTGWSIVWKAPPNEPDAATDPTGTLKWLYQMVSYRVTGVGGVPVSSNWSRPIVGLNDADAWNYQEAFATAPLVGDANRYGAIGRDVSFDVSIEDIFGNSLPVQANPLPVVYNDDILDLAHWASTQNNYTIVANPENGTPQLNLNFTYGTVLLSLSDLAQVRGLIVALQDATNPVSAFLWAQFSDAAKTVMTDPEAELTQVQTVLLEGLNATLSGPSIYDTARFADVALSAQTERLVGTPQVGLMQTFTNRLLIEDAYPTEIVLQISDDSDTSAIKAVLSEYAKIFDQISAEAVSIAVNTANLLAPDTPDAGPAPAGALGGPQDKADILTYLGTVLGWVRWLDGGKAGQAPDMPEPMTLSFDLKKEYPTSWTGDMRELQVDLMIRRAGVQPEIVALAPRVQCARSPISPVQGKSTEADPSGLSSFAVGFEASYFDFDDAQGVIKVATGVNSDLTSSRLGKQSLWLARWGNTSGISVEVLNDDDNPPIYYATPPLSTQLISRTVDKVWDYRQDPPKQIEVNFSNIDIDLWAADFLSSVEGIFAPEMAPNVADNSTRAAGDASIYDPFVESKTNLARAIADRLTFIYESMLKQYLNDDGENQSDLSIAVETMRQALLNTLENDYGVAALIQMAVQVKLNGDIEPGASVPPNIFGNIMARDAEGGAQGADAKPLPYSFSAAKIPLKDGKTWLNFLLSVEDPSAQKALKLDLDFQMSAVEHNIDTEAERCGYTPSNWLSFVLQQDDPDLRPAGEENTLTAPMGAPRIPIPLRSYPPLPKLIGATATQDVKPDEIKTIAQALTWTYGLTVQRQVAQQDTMDLTITFNEIAVDDDADDNLLGAGQGRPGDLFDALARYTYEYPLLADDINALTQDGSPKSLEALKNFRDIAADVAAAWPTWVPPKPVSRDGQGDDQKGDDTHEVWNYRIDQNTDGSLEFRTSLSVGIARSMTQAPLPVIEDYQYPPIQKSIEGEPYWLYTLKSGAEAPVQIAMTWSNLYVLSYQSAHASAFIERNSNLGTDVGEKTNPAFVYRTETVSMPTAIVPLIKVTSSLPEATGASLQGAVQSMMDAMRVAPASAVGAKDPAELRVEGPISYSFRLMANGGSEVTSYLPLYLLQANVPSTDTDASEAARRAAANMNKWLTATKPKIDHSAVSFRLAVFATKIVEGMEKLPLIQFQDISVAVPQDDLDWWVPK</sequence>
<feature type="region of interest" description="Disordered" evidence="1">
    <location>
        <begin position="1264"/>
        <end position="1297"/>
    </location>
</feature>
<dbReference type="InterPro" id="IPR018247">
    <property type="entry name" value="EF_Hand_1_Ca_BS"/>
</dbReference>
<dbReference type="RefSeq" id="WP_235224510.1">
    <property type="nucleotide sequence ID" value="NZ_JAKGAQ010000001.1"/>
</dbReference>
<feature type="compositionally biased region" description="Acidic residues" evidence="1">
    <location>
        <begin position="1269"/>
        <end position="1290"/>
    </location>
</feature>
<evidence type="ECO:0008006" key="4">
    <source>
        <dbReference type="Google" id="ProtNLM"/>
    </source>
</evidence>
<organism evidence="2 3">
    <name type="scientific">Octadecabacter dasysiphoniae</name>
    <dbReference type="NCBI Taxonomy" id="2909341"/>
    <lineage>
        <taxon>Bacteria</taxon>
        <taxon>Pseudomonadati</taxon>
        <taxon>Pseudomonadota</taxon>
        <taxon>Alphaproteobacteria</taxon>
        <taxon>Rhodobacterales</taxon>
        <taxon>Roseobacteraceae</taxon>
        <taxon>Octadecabacter</taxon>
    </lineage>
</organism>
<name>A0ABS9CT52_9RHOB</name>
<protein>
    <recommendedName>
        <fullName evidence="4">LysM domain-containing protein</fullName>
    </recommendedName>
</protein>